<feature type="region of interest" description="Disordered" evidence="1">
    <location>
        <begin position="1"/>
        <end position="69"/>
    </location>
</feature>
<name>A0A8T0J1J5_CERPU</name>
<reference evidence="2" key="1">
    <citation type="submission" date="2020-06" db="EMBL/GenBank/DDBJ databases">
        <title>WGS assembly of Ceratodon purpureus strain R40.</title>
        <authorList>
            <person name="Carey S.B."/>
            <person name="Jenkins J."/>
            <person name="Shu S."/>
            <person name="Lovell J.T."/>
            <person name="Sreedasyam A."/>
            <person name="Maumus F."/>
            <person name="Tiley G.P."/>
            <person name="Fernandez-Pozo N."/>
            <person name="Barry K."/>
            <person name="Chen C."/>
            <person name="Wang M."/>
            <person name="Lipzen A."/>
            <person name="Daum C."/>
            <person name="Saski C.A."/>
            <person name="Payton A.C."/>
            <person name="Mcbreen J.C."/>
            <person name="Conrad R.E."/>
            <person name="Kollar L.M."/>
            <person name="Olsson S."/>
            <person name="Huttunen S."/>
            <person name="Landis J.B."/>
            <person name="Wickett N.J."/>
            <person name="Johnson M.G."/>
            <person name="Rensing S.A."/>
            <person name="Grimwood J."/>
            <person name="Schmutz J."/>
            <person name="Mcdaniel S.F."/>
        </authorList>
    </citation>
    <scope>NUCLEOTIDE SEQUENCE</scope>
    <source>
        <strain evidence="2">R40</strain>
    </source>
</reference>
<feature type="compositionally biased region" description="Low complexity" evidence="1">
    <location>
        <begin position="19"/>
        <end position="46"/>
    </location>
</feature>
<feature type="compositionally biased region" description="Low complexity" evidence="1">
    <location>
        <begin position="57"/>
        <end position="69"/>
    </location>
</feature>
<evidence type="ECO:0000313" key="2">
    <source>
        <dbReference type="EMBL" id="KAG0588999.1"/>
    </source>
</evidence>
<evidence type="ECO:0000313" key="3">
    <source>
        <dbReference type="Proteomes" id="UP000822688"/>
    </source>
</evidence>
<dbReference type="AlphaFoldDB" id="A0A8T0J1J5"/>
<keyword evidence="3" id="KW-1185">Reference proteome</keyword>
<evidence type="ECO:0000256" key="1">
    <source>
        <dbReference type="SAM" id="MobiDB-lite"/>
    </source>
</evidence>
<dbReference type="PANTHER" id="PTHR46656">
    <property type="entry name" value="PUTATIVE-RELATED"/>
    <property type="match status" value="1"/>
</dbReference>
<sequence length="529" mass="59522">MRTEDHVGLGLSYSGFGGPSASTSAGSPRSPRSPSSPKSPRGSSPGEGRRKRRLEKPSTSSSPPSSGKRPSIWLCLLILALSAGVKYIHHKDPARFYRFAHLVGLRERFRYPLLWMAPVLSGGGYCSEALTFLEALNASMRVNELRISHHGDTESFEFWKGLPPATRKTLLHLLSGEPKLKDSVIVCHSEPDAWYPPLFQTAPCPPTGYTAPKYVIGRTILETVNITPTHVERCNKMDEIWVPTQFHVERFQQAGVKPAKIVKVVQVVDTYFFDPAKTMPSEFPAESKIRVFHPYIEVQHSTRPYVFLSVFKWENTKGWDVLLSAFLQEFTADDNVMLYIVTNPKFHSTGEFLLVLREFMLSLHLHEPNSGWGEVHVIDKEVPQALLPGLYKAADCFVLPSRGEGWGRPIVEAMAMELPVIATHWSGSTDYMTEFNSYPLEKSDMSEILIDGAPSGHYWADPAQSRLMKLMRRVVANPREAKYKGKRARQDMVAKYSPEIAAKQVLAQLFRIQKKLDLRHTSGRSKSKS</sequence>
<dbReference type="Gene3D" id="3.40.50.2000">
    <property type="entry name" value="Glycogen Phosphorylase B"/>
    <property type="match status" value="1"/>
</dbReference>
<dbReference type="PANTHER" id="PTHR46656:SF3">
    <property type="entry name" value="PUTATIVE-RELATED"/>
    <property type="match status" value="1"/>
</dbReference>
<gene>
    <name evidence="2" type="ORF">KC19_2G284400</name>
</gene>
<evidence type="ECO:0008006" key="4">
    <source>
        <dbReference type="Google" id="ProtNLM"/>
    </source>
</evidence>
<proteinExistence type="predicted"/>
<dbReference type="CDD" id="cd03801">
    <property type="entry name" value="GT4_PimA-like"/>
    <property type="match status" value="1"/>
</dbReference>
<comment type="caution">
    <text evidence="2">The sequence shown here is derived from an EMBL/GenBank/DDBJ whole genome shotgun (WGS) entry which is preliminary data.</text>
</comment>
<dbReference type="Pfam" id="PF13692">
    <property type="entry name" value="Glyco_trans_1_4"/>
    <property type="match status" value="1"/>
</dbReference>
<dbReference type="Proteomes" id="UP000822688">
    <property type="component" value="Chromosome 2"/>
</dbReference>
<accession>A0A8T0J1J5</accession>
<protein>
    <recommendedName>
        <fullName evidence="4">Glycosyl transferase family 1 domain-containing protein</fullName>
    </recommendedName>
</protein>
<dbReference type="EMBL" id="CM026422">
    <property type="protein sequence ID" value="KAG0588999.1"/>
    <property type="molecule type" value="Genomic_DNA"/>
</dbReference>
<dbReference type="SUPFAM" id="SSF53756">
    <property type="entry name" value="UDP-Glycosyltransferase/glycogen phosphorylase"/>
    <property type="match status" value="1"/>
</dbReference>
<dbReference type="OrthoDB" id="2193793at2759"/>
<organism evidence="2 3">
    <name type="scientific">Ceratodon purpureus</name>
    <name type="common">Fire moss</name>
    <name type="synonym">Dicranum purpureum</name>
    <dbReference type="NCBI Taxonomy" id="3225"/>
    <lineage>
        <taxon>Eukaryota</taxon>
        <taxon>Viridiplantae</taxon>
        <taxon>Streptophyta</taxon>
        <taxon>Embryophyta</taxon>
        <taxon>Bryophyta</taxon>
        <taxon>Bryophytina</taxon>
        <taxon>Bryopsida</taxon>
        <taxon>Dicranidae</taxon>
        <taxon>Pseudoditrichales</taxon>
        <taxon>Ditrichaceae</taxon>
        <taxon>Ceratodon</taxon>
    </lineage>
</organism>